<evidence type="ECO:0000313" key="8">
    <source>
        <dbReference type="Proteomes" id="UP000276215"/>
    </source>
</evidence>
<dbReference type="PANTHER" id="PTHR22970">
    <property type="entry name" value="AT-RICH INTERACTIVE DOMAIN-CONTAINING PROTEIN 2"/>
    <property type="match status" value="1"/>
</dbReference>
<evidence type="ECO:0000256" key="1">
    <source>
        <dbReference type="ARBA" id="ARBA00022853"/>
    </source>
</evidence>
<dbReference type="InterPro" id="IPR011989">
    <property type="entry name" value="ARM-like"/>
</dbReference>
<keyword evidence="1" id="KW-0156">Chromatin regulator</keyword>
<dbReference type="InterPro" id="IPR003150">
    <property type="entry name" value="DNA-bd_RFX"/>
</dbReference>
<dbReference type="GO" id="GO:0003677">
    <property type="term" value="F:DNA binding"/>
    <property type="evidence" value="ECO:0007669"/>
    <property type="project" value="InterPro"/>
</dbReference>
<dbReference type="InterPro" id="IPR016024">
    <property type="entry name" value="ARM-type_fold"/>
</dbReference>
<dbReference type="STRING" id="1336337.A0A3N4JEG0"/>
<dbReference type="EMBL" id="ML120412">
    <property type="protein sequence ID" value="RPA96653.1"/>
    <property type="molecule type" value="Genomic_DNA"/>
</dbReference>
<dbReference type="Gene3D" id="1.25.10.10">
    <property type="entry name" value="Leucine-rich Repeat Variant"/>
    <property type="match status" value="1"/>
</dbReference>
<keyword evidence="8" id="KW-1185">Reference proteome</keyword>
<keyword evidence="2" id="KW-0805">Transcription regulation</keyword>
<evidence type="ECO:0000259" key="6">
    <source>
        <dbReference type="PROSITE" id="PS51526"/>
    </source>
</evidence>
<dbReference type="AlphaFoldDB" id="A0A3N4JEG0"/>
<keyword evidence="3" id="KW-0804">Transcription</keyword>
<evidence type="ECO:0000256" key="5">
    <source>
        <dbReference type="SAM" id="MobiDB-lite"/>
    </source>
</evidence>
<sequence>MTRTAEDFQEASPRPESKGDKSPTPPPSEKRSLRQAPTPRTFYNPDTTPQRQHPSRTSSDSRQQHGQQGSPNNQMNGNTLNFPSFQSSSINAPIGRPVATPRNAPHEFINHKRRAAEVLISNPNRHGAGHQGAAPMVRISMGLKSGIPSEVDYALSQLVRISFESGDDLRAEAYPGLSEALFEKLVTIQSLADLHCSEGAGELLEDSKFVKQLEKINEAALVLRNMSLQPDNARYFSRLKNGRQIIVTCMNLPGQSCFTELKHYILDMVEAMAIHFSLAVDDDLFPTLHANLLSDDRGLVLGSLRAICRLVMGRDEANCIGQINKLAIDRIKALIMLEDEDLVSACLDFLYQYTTNEENVEKLIQPPDGIEIVKQLTRLLLYQAVPGDQVVFLTSSSKPIIKTTGIPSLPQEIVSDLLSYAEPDRAAKWMRCCFEEDPSADITQIALWQAYQARFTEYVAAGRPLLPAAEFIKNVSVAFNSASAMVLPIPGGGQKFIIKGIKPRETPMSIKGQVYLSCKWITGTNNTTNGTNGVNGASGISGANGANGTEAAHAQPVQPTKCPAQLATPQDLWVHILKDHLSPPDSTLEPQAKLLCNWGGCERFHPDGDPDRRKMMAHVRTHMPETSPPKSLHPASRHRAANDWLEDPKQIKLVIRRNQTGIDDRGEAAGIPLTAVLVLRNVARRGMFNAKELLIGERPVLFEIMAVNKPLAVYIADLLVEEDEASVDD</sequence>
<evidence type="ECO:0000313" key="7">
    <source>
        <dbReference type="EMBL" id="RPA96653.1"/>
    </source>
</evidence>
<protein>
    <recommendedName>
        <fullName evidence="6">RFX-type winged-helix domain-containing protein</fullName>
    </recommendedName>
</protein>
<dbReference type="Proteomes" id="UP000276215">
    <property type="component" value="Unassembled WGS sequence"/>
</dbReference>
<feature type="compositionally biased region" description="Polar residues" evidence="5">
    <location>
        <begin position="44"/>
        <end position="91"/>
    </location>
</feature>
<dbReference type="PROSITE" id="PS51526">
    <property type="entry name" value="RFX_DBD"/>
    <property type="match status" value="1"/>
</dbReference>
<dbReference type="PANTHER" id="PTHR22970:SF14">
    <property type="entry name" value="AT-RICH INTERACTIVE DOMAIN-CONTAINING PROTEIN 2"/>
    <property type="match status" value="1"/>
</dbReference>
<gene>
    <name evidence="7" type="ORF">L873DRAFT_1206269</name>
</gene>
<keyword evidence="4" id="KW-0539">Nucleus</keyword>
<feature type="domain" description="RFX-type winged-helix" evidence="6">
    <location>
        <begin position="426"/>
        <end position="505"/>
    </location>
</feature>
<dbReference type="SUPFAM" id="SSF48371">
    <property type="entry name" value="ARM repeat"/>
    <property type="match status" value="1"/>
</dbReference>
<name>A0A3N4JEG0_9PEZI</name>
<evidence type="ECO:0000256" key="4">
    <source>
        <dbReference type="ARBA" id="ARBA00023242"/>
    </source>
</evidence>
<dbReference type="GO" id="GO:0016586">
    <property type="term" value="C:RSC-type complex"/>
    <property type="evidence" value="ECO:0007669"/>
    <property type="project" value="TreeGrafter"/>
</dbReference>
<evidence type="ECO:0000256" key="3">
    <source>
        <dbReference type="ARBA" id="ARBA00023163"/>
    </source>
</evidence>
<reference evidence="7 8" key="1">
    <citation type="journal article" date="2018" name="Nat. Ecol. Evol.">
        <title>Pezizomycetes genomes reveal the molecular basis of ectomycorrhizal truffle lifestyle.</title>
        <authorList>
            <person name="Murat C."/>
            <person name="Payen T."/>
            <person name="Noel B."/>
            <person name="Kuo A."/>
            <person name="Morin E."/>
            <person name="Chen J."/>
            <person name="Kohler A."/>
            <person name="Krizsan K."/>
            <person name="Balestrini R."/>
            <person name="Da Silva C."/>
            <person name="Montanini B."/>
            <person name="Hainaut M."/>
            <person name="Levati E."/>
            <person name="Barry K.W."/>
            <person name="Belfiori B."/>
            <person name="Cichocki N."/>
            <person name="Clum A."/>
            <person name="Dockter R.B."/>
            <person name="Fauchery L."/>
            <person name="Guy J."/>
            <person name="Iotti M."/>
            <person name="Le Tacon F."/>
            <person name="Lindquist E.A."/>
            <person name="Lipzen A."/>
            <person name="Malagnac F."/>
            <person name="Mello A."/>
            <person name="Molinier V."/>
            <person name="Miyauchi S."/>
            <person name="Poulain J."/>
            <person name="Riccioni C."/>
            <person name="Rubini A."/>
            <person name="Sitrit Y."/>
            <person name="Splivallo R."/>
            <person name="Traeger S."/>
            <person name="Wang M."/>
            <person name="Zifcakova L."/>
            <person name="Wipf D."/>
            <person name="Zambonelli A."/>
            <person name="Paolocci F."/>
            <person name="Nowrousian M."/>
            <person name="Ottonello S."/>
            <person name="Baldrian P."/>
            <person name="Spatafora J.W."/>
            <person name="Henrissat B."/>
            <person name="Nagy L.G."/>
            <person name="Aury J.M."/>
            <person name="Wincker P."/>
            <person name="Grigoriev I.V."/>
            <person name="Bonfante P."/>
            <person name="Martin F.M."/>
        </authorList>
    </citation>
    <scope>NUCLEOTIDE SEQUENCE [LARGE SCALE GENOMIC DNA]</scope>
    <source>
        <strain evidence="7 8">120613-1</strain>
    </source>
</reference>
<accession>A0A3N4JEG0</accession>
<proteinExistence type="predicted"/>
<dbReference type="OrthoDB" id="338531at2759"/>
<organism evidence="7 8">
    <name type="scientific">Choiromyces venosus 120613-1</name>
    <dbReference type="NCBI Taxonomy" id="1336337"/>
    <lineage>
        <taxon>Eukaryota</taxon>
        <taxon>Fungi</taxon>
        <taxon>Dikarya</taxon>
        <taxon>Ascomycota</taxon>
        <taxon>Pezizomycotina</taxon>
        <taxon>Pezizomycetes</taxon>
        <taxon>Pezizales</taxon>
        <taxon>Tuberaceae</taxon>
        <taxon>Choiromyces</taxon>
    </lineage>
</organism>
<dbReference type="GO" id="GO:0006325">
    <property type="term" value="P:chromatin organization"/>
    <property type="evidence" value="ECO:0007669"/>
    <property type="project" value="UniProtKB-KW"/>
</dbReference>
<dbReference type="InterPro" id="IPR052406">
    <property type="entry name" value="Chromatin_Remodeling_Comp"/>
</dbReference>
<feature type="region of interest" description="Disordered" evidence="5">
    <location>
        <begin position="1"/>
        <end position="103"/>
    </location>
</feature>
<evidence type="ECO:0000256" key="2">
    <source>
        <dbReference type="ARBA" id="ARBA00023015"/>
    </source>
</evidence>
<dbReference type="GO" id="GO:0006355">
    <property type="term" value="P:regulation of DNA-templated transcription"/>
    <property type="evidence" value="ECO:0007669"/>
    <property type="project" value="InterPro"/>
</dbReference>